<organism evidence="4 5">
    <name type="scientific">Periconia digitata</name>
    <dbReference type="NCBI Taxonomy" id="1303443"/>
    <lineage>
        <taxon>Eukaryota</taxon>
        <taxon>Fungi</taxon>
        <taxon>Dikarya</taxon>
        <taxon>Ascomycota</taxon>
        <taxon>Pezizomycotina</taxon>
        <taxon>Dothideomycetes</taxon>
        <taxon>Pleosporomycetidae</taxon>
        <taxon>Pleosporales</taxon>
        <taxon>Massarineae</taxon>
        <taxon>Periconiaceae</taxon>
        <taxon>Periconia</taxon>
    </lineage>
</organism>
<proteinExistence type="predicted"/>
<evidence type="ECO:0000313" key="5">
    <source>
        <dbReference type="Proteomes" id="UP001152607"/>
    </source>
</evidence>
<reference evidence="4" key="1">
    <citation type="submission" date="2023-01" db="EMBL/GenBank/DDBJ databases">
        <authorList>
            <person name="Van Ghelder C."/>
            <person name="Rancurel C."/>
        </authorList>
    </citation>
    <scope>NUCLEOTIDE SEQUENCE</scope>
    <source>
        <strain evidence="4">CNCM I-4278</strain>
    </source>
</reference>
<dbReference type="Proteomes" id="UP001152607">
    <property type="component" value="Unassembled WGS sequence"/>
</dbReference>
<feature type="transmembrane region" description="Helical" evidence="2">
    <location>
        <begin position="238"/>
        <end position="260"/>
    </location>
</feature>
<keyword evidence="5" id="KW-1185">Reference proteome</keyword>
<name>A0A9W4XRR7_9PLEO</name>
<accession>A0A9W4XRR7</accession>
<evidence type="ECO:0000259" key="3">
    <source>
        <dbReference type="Pfam" id="PF24802"/>
    </source>
</evidence>
<dbReference type="PANTHER" id="PTHR37013:SF3">
    <property type="entry name" value="INTEGRAL MEMBRANE PROTEIN (AFU_ORTHOLOGUE AFUA_1G05950)"/>
    <property type="match status" value="1"/>
</dbReference>
<feature type="transmembrane region" description="Helical" evidence="2">
    <location>
        <begin position="126"/>
        <end position="146"/>
    </location>
</feature>
<gene>
    <name evidence="4" type="ORF">PDIGIT_LOCUS15039</name>
</gene>
<dbReference type="OrthoDB" id="405906at2759"/>
<evidence type="ECO:0000256" key="2">
    <source>
        <dbReference type="SAM" id="Phobius"/>
    </source>
</evidence>
<feature type="transmembrane region" description="Helical" evidence="2">
    <location>
        <begin position="31"/>
        <end position="50"/>
    </location>
</feature>
<dbReference type="Pfam" id="PF24802">
    <property type="entry name" value="DUF7703"/>
    <property type="match status" value="1"/>
</dbReference>
<keyword evidence="2" id="KW-0472">Membrane</keyword>
<feature type="transmembrane region" description="Helical" evidence="2">
    <location>
        <begin position="158"/>
        <end position="178"/>
    </location>
</feature>
<feature type="transmembrane region" description="Helical" evidence="2">
    <location>
        <begin position="198"/>
        <end position="217"/>
    </location>
</feature>
<keyword evidence="2" id="KW-1133">Transmembrane helix</keyword>
<dbReference type="InterPro" id="IPR056120">
    <property type="entry name" value="DUF7703"/>
</dbReference>
<feature type="transmembrane region" description="Helical" evidence="2">
    <location>
        <begin position="56"/>
        <end position="81"/>
    </location>
</feature>
<dbReference type="EMBL" id="CAOQHR010000012">
    <property type="protein sequence ID" value="CAI6341839.1"/>
    <property type="molecule type" value="Genomic_DNA"/>
</dbReference>
<feature type="compositionally biased region" description="Polar residues" evidence="1">
    <location>
        <begin position="386"/>
        <end position="404"/>
    </location>
</feature>
<comment type="caution">
    <text evidence="4">The sequence shown here is derived from an EMBL/GenBank/DDBJ whole genome shotgun (WGS) entry which is preliminary data.</text>
</comment>
<dbReference type="AlphaFoldDB" id="A0A9W4XRR7"/>
<evidence type="ECO:0000313" key="4">
    <source>
        <dbReference type="EMBL" id="CAI6341839.1"/>
    </source>
</evidence>
<sequence>MIDKRVDRIGTSSRDPTIQHSTWRGAFSLQCLYKHVCLIVANSVYAPLVHPLSYPVAILLACCMSIAVYNVIEITVLIFATFKKRRGLYFKCLLVAAWSIPFHVAGHTLKLYRLTQMNTLYNTLILVGWIGMVTGQSIVLYTRVHLLFPIHKRRVRWILYMIIFDAITCHVPGIVLVYGSSDNSHGSRFAVNFNIYEIVQMTTFTLQELIISGLYVYRTFKLLNGEINYRGPAAVSMVRHLLMVNIIIILLELSLLSTIYTGHYEVETAYKPAVYSIKLKLEFPVLDDLVNLVKAGGRLGPAKMSIATPKNDTTPGPRATKPYRSFASLPTHYQSGVLGAARPKEVHIVRRQSCPLEQDTQMMSRGSMVRGDENGTALCAFNNARNLSGTTNDRTSSSSGSRHQISFRDIV</sequence>
<feature type="transmembrane region" description="Helical" evidence="2">
    <location>
        <begin position="88"/>
        <end position="106"/>
    </location>
</feature>
<protein>
    <recommendedName>
        <fullName evidence="3">DUF7703 domain-containing protein</fullName>
    </recommendedName>
</protein>
<dbReference type="PANTHER" id="PTHR37013">
    <property type="entry name" value="INTEGRAL MEMBRANE PROTEIN (AFU_ORTHOLOGUE AFUA_1G05950)-RELATED"/>
    <property type="match status" value="1"/>
</dbReference>
<evidence type="ECO:0000256" key="1">
    <source>
        <dbReference type="SAM" id="MobiDB-lite"/>
    </source>
</evidence>
<feature type="region of interest" description="Disordered" evidence="1">
    <location>
        <begin position="386"/>
        <end position="411"/>
    </location>
</feature>
<keyword evidence="2" id="KW-0812">Transmembrane</keyword>
<feature type="domain" description="DUF7703" evidence="3">
    <location>
        <begin position="57"/>
        <end position="293"/>
    </location>
</feature>